<evidence type="ECO:0000313" key="4">
    <source>
        <dbReference type="Proteomes" id="UP000011087"/>
    </source>
</evidence>
<proteinExistence type="predicted"/>
<reference evidence="4" key="2">
    <citation type="submission" date="2012-11" db="EMBL/GenBank/DDBJ databases">
        <authorList>
            <person name="Kuo A."/>
            <person name="Curtis B.A."/>
            <person name="Tanifuji G."/>
            <person name="Burki F."/>
            <person name="Gruber A."/>
            <person name="Irimia M."/>
            <person name="Maruyama S."/>
            <person name="Arias M.C."/>
            <person name="Ball S.G."/>
            <person name="Gile G.H."/>
            <person name="Hirakawa Y."/>
            <person name="Hopkins J.F."/>
            <person name="Rensing S.A."/>
            <person name="Schmutz J."/>
            <person name="Symeonidi A."/>
            <person name="Elias M."/>
            <person name="Eveleigh R.J."/>
            <person name="Herman E.K."/>
            <person name="Klute M.J."/>
            <person name="Nakayama T."/>
            <person name="Obornik M."/>
            <person name="Reyes-Prieto A."/>
            <person name="Armbrust E.V."/>
            <person name="Aves S.J."/>
            <person name="Beiko R.G."/>
            <person name="Coutinho P."/>
            <person name="Dacks J.B."/>
            <person name="Durnford D.G."/>
            <person name="Fast N.M."/>
            <person name="Green B.R."/>
            <person name="Grisdale C."/>
            <person name="Hempe F."/>
            <person name="Henrissat B."/>
            <person name="Hoppner M.P."/>
            <person name="Ishida K.-I."/>
            <person name="Kim E."/>
            <person name="Koreny L."/>
            <person name="Kroth P.G."/>
            <person name="Liu Y."/>
            <person name="Malik S.-B."/>
            <person name="Maier U.G."/>
            <person name="McRose D."/>
            <person name="Mock T."/>
            <person name="Neilson J.A."/>
            <person name="Onodera N.T."/>
            <person name="Poole A.M."/>
            <person name="Pritham E.J."/>
            <person name="Richards T.A."/>
            <person name="Rocap G."/>
            <person name="Roy S.W."/>
            <person name="Sarai C."/>
            <person name="Schaack S."/>
            <person name="Shirato S."/>
            <person name="Slamovits C.H."/>
            <person name="Spencer D.F."/>
            <person name="Suzuki S."/>
            <person name="Worden A.Z."/>
            <person name="Zauner S."/>
            <person name="Barry K."/>
            <person name="Bell C."/>
            <person name="Bharti A.K."/>
            <person name="Crow J.A."/>
            <person name="Grimwood J."/>
            <person name="Kramer R."/>
            <person name="Lindquist E."/>
            <person name="Lucas S."/>
            <person name="Salamov A."/>
            <person name="McFadden G.I."/>
            <person name="Lane C.E."/>
            <person name="Keeling P.J."/>
            <person name="Gray M.W."/>
            <person name="Grigoriev I.V."/>
            <person name="Archibald J.M."/>
        </authorList>
    </citation>
    <scope>NUCLEOTIDE SEQUENCE</scope>
    <source>
        <strain evidence="4">CCMP2712</strain>
    </source>
</reference>
<protein>
    <submittedName>
        <fullName evidence="2 3">Uncharacterized protein</fullName>
    </submittedName>
</protein>
<evidence type="ECO:0000313" key="1">
    <source>
        <dbReference type="EMBL" id="EKX30831.1"/>
    </source>
</evidence>
<dbReference type="EMBL" id="JH993516">
    <property type="protein sequence ID" value="EKX30831.1"/>
    <property type="molecule type" value="Genomic_DNA"/>
</dbReference>
<accession>L1I4D6</accession>
<dbReference type="AlphaFoldDB" id="L1I4D6"/>
<evidence type="ECO:0000313" key="2">
    <source>
        <dbReference type="EMBL" id="EKX31138.1"/>
    </source>
</evidence>
<dbReference type="GeneID" id="17287551"/>
<dbReference type="PaxDb" id="55529-EKX30831"/>
<dbReference type="KEGG" id="gtt:GUITHDRAFT_122653"/>
<reference evidence="2 4" key="1">
    <citation type="journal article" date="2012" name="Nature">
        <title>Algal genomes reveal evolutionary mosaicism and the fate of nucleomorphs.</title>
        <authorList>
            <consortium name="DOE Joint Genome Institute"/>
            <person name="Curtis B.A."/>
            <person name="Tanifuji G."/>
            <person name="Burki F."/>
            <person name="Gruber A."/>
            <person name="Irimia M."/>
            <person name="Maruyama S."/>
            <person name="Arias M.C."/>
            <person name="Ball S.G."/>
            <person name="Gile G.H."/>
            <person name="Hirakawa Y."/>
            <person name="Hopkins J.F."/>
            <person name="Kuo A."/>
            <person name="Rensing S.A."/>
            <person name="Schmutz J."/>
            <person name="Symeonidi A."/>
            <person name="Elias M."/>
            <person name="Eveleigh R.J."/>
            <person name="Herman E.K."/>
            <person name="Klute M.J."/>
            <person name="Nakayama T."/>
            <person name="Obornik M."/>
            <person name="Reyes-Prieto A."/>
            <person name="Armbrust E.V."/>
            <person name="Aves S.J."/>
            <person name="Beiko R.G."/>
            <person name="Coutinho P."/>
            <person name="Dacks J.B."/>
            <person name="Durnford D.G."/>
            <person name="Fast N.M."/>
            <person name="Green B.R."/>
            <person name="Grisdale C.J."/>
            <person name="Hempel F."/>
            <person name="Henrissat B."/>
            <person name="Hoppner M.P."/>
            <person name="Ishida K."/>
            <person name="Kim E."/>
            <person name="Koreny L."/>
            <person name="Kroth P.G."/>
            <person name="Liu Y."/>
            <person name="Malik S.B."/>
            <person name="Maier U.G."/>
            <person name="McRose D."/>
            <person name="Mock T."/>
            <person name="Neilson J.A."/>
            <person name="Onodera N.T."/>
            <person name="Poole A.M."/>
            <person name="Pritham E.J."/>
            <person name="Richards T.A."/>
            <person name="Rocap G."/>
            <person name="Roy S.W."/>
            <person name="Sarai C."/>
            <person name="Schaack S."/>
            <person name="Shirato S."/>
            <person name="Slamovits C.H."/>
            <person name="Spencer D.F."/>
            <person name="Suzuki S."/>
            <person name="Worden A.Z."/>
            <person name="Zauner S."/>
            <person name="Barry K."/>
            <person name="Bell C."/>
            <person name="Bharti A.K."/>
            <person name="Crow J.A."/>
            <person name="Grimwood J."/>
            <person name="Kramer R."/>
            <person name="Lindquist E."/>
            <person name="Lucas S."/>
            <person name="Salamov A."/>
            <person name="McFadden G.I."/>
            <person name="Lane C.E."/>
            <person name="Keeling P.J."/>
            <person name="Gray M.W."/>
            <person name="Grigoriev I.V."/>
            <person name="Archibald J.M."/>
        </authorList>
    </citation>
    <scope>NUCLEOTIDE SEQUENCE</scope>
    <source>
        <strain evidence="2 4">CCMP2712</strain>
    </source>
</reference>
<dbReference type="EnsemblProtists" id="EKX31138">
    <property type="protein sequence ID" value="EKX31138"/>
    <property type="gene ID" value="GUITHDRAFT_122653"/>
</dbReference>
<dbReference type="Proteomes" id="UP000011087">
    <property type="component" value="Unassembled WGS sequence"/>
</dbReference>
<sequence length="96" mass="10820">MLRGLRFKVMEGLVMMLMMEPKLDDEARPAAALEAGQAWLRARALTLKLHPQVLKLKLNCRRYGGGTRRQPLSLSTLMRAATSTPGCMAWRQTHTL</sequence>
<evidence type="ECO:0000313" key="3">
    <source>
        <dbReference type="EnsemblProtists" id="EKX30831"/>
    </source>
</evidence>
<dbReference type="EMBL" id="JH993350">
    <property type="protein sequence ID" value="EKX31138.1"/>
    <property type="molecule type" value="Genomic_DNA"/>
</dbReference>
<gene>
    <name evidence="2" type="ORF">GUITHDRAFT_122653</name>
    <name evidence="1" type="ORF">GUITHDRAFT_122955</name>
</gene>
<reference evidence="3" key="3">
    <citation type="submission" date="2016-03" db="UniProtKB">
        <authorList>
            <consortium name="EnsemblProtists"/>
        </authorList>
    </citation>
    <scope>IDENTIFICATION</scope>
</reference>
<dbReference type="KEGG" id="gtt:GUITHDRAFT_122955"/>
<keyword evidence="4" id="KW-1185">Reference proteome</keyword>
<dbReference type="EnsemblProtists" id="EKX30831">
    <property type="protein sequence ID" value="EKX30831"/>
    <property type="gene ID" value="GUITHDRAFT_122955"/>
</dbReference>
<dbReference type="HOGENOM" id="CLU_2364103_0_0_1"/>
<dbReference type="RefSeq" id="XP_005817811.1">
    <property type="nucleotide sequence ID" value="XM_005817754.1"/>
</dbReference>
<name>L1I4D6_GUITC</name>
<dbReference type="GeneID" id="17287858"/>
<dbReference type="RefSeq" id="XP_005818118.1">
    <property type="nucleotide sequence ID" value="XM_005818061.1"/>
</dbReference>
<organism evidence="2">
    <name type="scientific">Guillardia theta (strain CCMP2712)</name>
    <name type="common">Cryptophyte</name>
    <dbReference type="NCBI Taxonomy" id="905079"/>
    <lineage>
        <taxon>Eukaryota</taxon>
        <taxon>Cryptophyceae</taxon>
        <taxon>Pyrenomonadales</taxon>
        <taxon>Geminigeraceae</taxon>
        <taxon>Guillardia</taxon>
    </lineage>
</organism>